<dbReference type="SUPFAM" id="SSF46785">
    <property type="entry name" value="Winged helix' DNA-binding domain"/>
    <property type="match status" value="1"/>
</dbReference>
<keyword evidence="6" id="KW-1185">Reference proteome</keyword>
<dbReference type="AlphaFoldDB" id="A0A344TIJ9"/>
<keyword evidence="3" id="KW-0804">Transcription</keyword>
<evidence type="ECO:0000256" key="2">
    <source>
        <dbReference type="ARBA" id="ARBA00023125"/>
    </source>
</evidence>
<evidence type="ECO:0000256" key="1">
    <source>
        <dbReference type="ARBA" id="ARBA00023015"/>
    </source>
</evidence>
<dbReference type="InterPro" id="IPR036388">
    <property type="entry name" value="WH-like_DNA-bd_sf"/>
</dbReference>
<accession>A0A344TIJ9</accession>
<evidence type="ECO:0000256" key="3">
    <source>
        <dbReference type="ARBA" id="ARBA00023163"/>
    </source>
</evidence>
<proteinExistence type="predicted"/>
<dbReference type="SMART" id="SM00347">
    <property type="entry name" value="HTH_MARR"/>
    <property type="match status" value="1"/>
</dbReference>
<dbReference type="Proteomes" id="UP000251993">
    <property type="component" value="Chromosome"/>
</dbReference>
<dbReference type="InterPro" id="IPR036390">
    <property type="entry name" value="WH_DNA-bd_sf"/>
</dbReference>
<dbReference type="OrthoDB" id="996843at2"/>
<dbReference type="RefSeq" id="WP_114067253.1">
    <property type="nucleotide sequence ID" value="NZ_CP030850.1"/>
</dbReference>
<dbReference type="PANTHER" id="PTHR42756">
    <property type="entry name" value="TRANSCRIPTIONAL REGULATOR, MARR"/>
    <property type="match status" value="1"/>
</dbReference>
<keyword evidence="2" id="KW-0238">DNA-binding</keyword>
<dbReference type="GO" id="GO:0003677">
    <property type="term" value="F:DNA binding"/>
    <property type="evidence" value="ECO:0007669"/>
    <property type="project" value="UniProtKB-KW"/>
</dbReference>
<dbReference type="EMBL" id="CP030850">
    <property type="protein sequence ID" value="AXE18470.1"/>
    <property type="molecule type" value="Genomic_DNA"/>
</dbReference>
<feature type="domain" description="HTH marR-type" evidence="4">
    <location>
        <begin position="7"/>
        <end position="141"/>
    </location>
</feature>
<dbReference type="InterPro" id="IPR000835">
    <property type="entry name" value="HTH_MarR-typ"/>
</dbReference>
<dbReference type="Pfam" id="PF01047">
    <property type="entry name" value="MarR"/>
    <property type="match status" value="1"/>
</dbReference>
<organism evidence="5 6">
    <name type="scientific">Runella rosea</name>
    <dbReference type="NCBI Taxonomy" id="2259595"/>
    <lineage>
        <taxon>Bacteria</taxon>
        <taxon>Pseudomonadati</taxon>
        <taxon>Bacteroidota</taxon>
        <taxon>Cytophagia</taxon>
        <taxon>Cytophagales</taxon>
        <taxon>Spirosomataceae</taxon>
        <taxon>Runella</taxon>
    </lineage>
</organism>
<dbReference type="PRINTS" id="PR00598">
    <property type="entry name" value="HTHMARR"/>
</dbReference>
<evidence type="ECO:0000313" key="5">
    <source>
        <dbReference type="EMBL" id="AXE18470.1"/>
    </source>
</evidence>
<name>A0A344TIJ9_9BACT</name>
<dbReference type="KEGG" id="run:DR864_12250"/>
<evidence type="ECO:0000259" key="4">
    <source>
        <dbReference type="PROSITE" id="PS50995"/>
    </source>
</evidence>
<sequence>MESFQFETSFGRALGMAHTAMFRHLAKLMKEKNLPITPEQFSVLTHLWRNDGLPQSELAVCTNRNRANVTRIIDILEREGIVVRKDDPNDRRVFRIYLTDLGKKLKNEAAKCAQKSIEDSLDGVSENDRTVALSVFKKIVDNVT</sequence>
<evidence type="ECO:0000313" key="6">
    <source>
        <dbReference type="Proteomes" id="UP000251993"/>
    </source>
</evidence>
<dbReference type="PROSITE" id="PS50995">
    <property type="entry name" value="HTH_MARR_2"/>
    <property type="match status" value="1"/>
</dbReference>
<keyword evidence="1" id="KW-0805">Transcription regulation</keyword>
<gene>
    <name evidence="5" type="ORF">DR864_12250</name>
</gene>
<protein>
    <submittedName>
        <fullName evidence="5">MarR family transcriptional regulator</fullName>
    </submittedName>
</protein>
<reference evidence="5 6" key="1">
    <citation type="submission" date="2018-07" db="EMBL/GenBank/DDBJ databases">
        <title>Genome sequencing of Runella.</title>
        <authorList>
            <person name="Baek M.-G."/>
            <person name="Yi H."/>
        </authorList>
    </citation>
    <scope>NUCLEOTIDE SEQUENCE [LARGE SCALE GENOMIC DNA]</scope>
    <source>
        <strain evidence="5 6">HYN0085</strain>
    </source>
</reference>
<dbReference type="Gene3D" id="1.10.10.10">
    <property type="entry name" value="Winged helix-like DNA-binding domain superfamily/Winged helix DNA-binding domain"/>
    <property type="match status" value="1"/>
</dbReference>
<dbReference type="PANTHER" id="PTHR42756:SF1">
    <property type="entry name" value="TRANSCRIPTIONAL REPRESSOR OF EMRAB OPERON"/>
    <property type="match status" value="1"/>
</dbReference>
<dbReference type="GO" id="GO:0003700">
    <property type="term" value="F:DNA-binding transcription factor activity"/>
    <property type="evidence" value="ECO:0007669"/>
    <property type="project" value="InterPro"/>
</dbReference>